<feature type="non-terminal residue" evidence="3">
    <location>
        <position position="138"/>
    </location>
</feature>
<name>A0A382X0G3_9ZZZZ</name>
<feature type="domain" description="Major facilitator superfamily (MFS) profile" evidence="2">
    <location>
        <begin position="10"/>
        <end position="138"/>
    </location>
</feature>
<feature type="transmembrane region" description="Helical" evidence="1">
    <location>
        <begin position="47"/>
        <end position="69"/>
    </location>
</feature>
<evidence type="ECO:0000259" key="2">
    <source>
        <dbReference type="PROSITE" id="PS50850"/>
    </source>
</evidence>
<keyword evidence="1" id="KW-0472">Membrane</keyword>
<reference evidence="3" key="1">
    <citation type="submission" date="2018-05" db="EMBL/GenBank/DDBJ databases">
        <authorList>
            <person name="Lanie J.A."/>
            <person name="Ng W.-L."/>
            <person name="Kazmierczak K.M."/>
            <person name="Andrzejewski T.M."/>
            <person name="Davidsen T.M."/>
            <person name="Wayne K.J."/>
            <person name="Tettelin H."/>
            <person name="Glass J.I."/>
            <person name="Rusch D."/>
            <person name="Podicherti R."/>
            <person name="Tsui H.-C.T."/>
            <person name="Winkler M.E."/>
        </authorList>
    </citation>
    <scope>NUCLEOTIDE SEQUENCE</scope>
</reference>
<dbReference type="InterPro" id="IPR020846">
    <property type="entry name" value="MFS_dom"/>
</dbReference>
<keyword evidence="1" id="KW-1133">Transmembrane helix</keyword>
<dbReference type="InterPro" id="IPR011701">
    <property type="entry name" value="MFS"/>
</dbReference>
<organism evidence="3">
    <name type="scientific">marine metagenome</name>
    <dbReference type="NCBI Taxonomy" id="408172"/>
    <lineage>
        <taxon>unclassified sequences</taxon>
        <taxon>metagenomes</taxon>
        <taxon>ecological metagenomes</taxon>
    </lineage>
</organism>
<feature type="transmembrane region" description="Helical" evidence="1">
    <location>
        <begin position="76"/>
        <end position="95"/>
    </location>
</feature>
<dbReference type="SUPFAM" id="SSF103473">
    <property type="entry name" value="MFS general substrate transporter"/>
    <property type="match status" value="1"/>
</dbReference>
<proteinExistence type="predicted"/>
<dbReference type="AlphaFoldDB" id="A0A382X0G3"/>
<dbReference type="Pfam" id="PF07690">
    <property type="entry name" value="MFS_1"/>
    <property type="match status" value="1"/>
</dbReference>
<evidence type="ECO:0000313" key="3">
    <source>
        <dbReference type="EMBL" id="SVD64320.1"/>
    </source>
</evidence>
<sequence>MTETSHKNRTLALLTVLHFFTHLYHVALLPLFLEIQKGFDLPSTDEATLLLTVLMLAYYAPSYLAGILADRFNRRILLAVGLTLNGLGFAGLAWAPTYSLAMASVILAGLGGSLYHPSGMAIVADLFHGKGGRAFGIV</sequence>
<dbReference type="PROSITE" id="PS50850">
    <property type="entry name" value="MFS"/>
    <property type="match status" value="1"/>
</dbReference>
<keyword evidence="1" id="KW-0812">Transmembrane</keyword>
<dbReference type="GO" id="GO:0005886">
    <property type="term" value="C:plasma membrane"/>
    <property type="evidence" value="ECO:0007669"/>
    <property type="project" value="TreeGrafter"/>
</dbReference>
<feature type="transmembrane region" description="Helical" evidence="1">
    <location>
        <begin position="12"/>
        <end position="35"/>
    </location>
</feature>
<dbReference type="GO" id="GO:0022857">
    <property type="term" value="F:transmembrane transporter activity"/>
    <property type="evidence" value="ECO:0007669"/>
    <property type="project" value="InterPro"/>
</dbReference>
<gene>
    <name evidence="3" type="ORF">METZ01_LOCUS417174</name>
</gene>
<dbReference type="PANTHER" id="PTHR43129:SF1">
    <property type="entry name" value="FOSMIDOMYCIN RESISTANCE PROTEIN"/>
    <property type="match status" value="1"/>
</dbReference>
<evidence type="ECO:0000256" key="1">
    <source>
        <dbReference type="SAM" id="Phobius"/>
    </source>
</evidence>
<dbReference type="InterPro" id="IPR036259">
    <property type="entry name" value="MFS_trans_sf"/>
</dbReference>
<accession>A0A382X0G3</accession>
<feature type="transmembrane region" description="Helical" evidence="1">
    <location>
        <begin position="101"/>
        <end position="123"/>
    </location>
</feature>
<protein>
    <recommendedName>
        <fullName evidence="2">Major facilitator superfamily (MFS) profile domain-containing protein</fullName>
    </recommendedName>
</protein>
<dbReference type="PANTHER" id="PTHR43129">
    <property type="entry name" value="FOSMIDOMYCIN RESISTANCE PROTEIN"/>
    <property type="match status" value="1"/>
</dbReference>
<dbReference type="Gene3D" id="1.20.1250.20">
    <property type="entry name" value="MFS general substrate transporter like domains"/>
    <property type="match status" value="1"/>
</dbReference>
<dbReference type="EMBL" id="UINC01163812">
    <property type="protein sequence ID" value="SVD64320.1"/>
    <property type="molecule type" value="Genomic_DNA"/>
</dbReference>